<accession>A0A9D3SZT4</accession>
<reference evidence="9" key="1">
    <citation type="submission" date="2021-01" db="EMBL/GenBank/DDBJ databases">
        <authorList>
            <person name="Zahm M."/>
            <person name="Roques C."/>
            <person name="Cabau C."/>
            <person name="Klopp C."/>
            <person name="Donnadieu C."/>
            <person name="Jouanno E."/>
            <person name="Lampietro C."/>
            <person name="Louis A."/>
            <person name="Herpin A."/>
            <person name="Echchiki A."/>
            <person name="Berthelot C."/>
            <person name="Parey E."/>
            <person name="Roest-Crollius H."/>
            <person name="Braasch I."/>
            <person name="Postlethwait J."/>
            <person name="Bobe J."/>
            <person name="Montfort J."/>
            <person name="Bouchez O."/>
            <person name="Begum T."/>
            <person name="Mejri S."/>
            <person name="Adams A."/>
            <person name="Chen W.-J."/>
            <person name="Guiguen Y."/>
        </authorList>
    </citation>
    <scope>NUCLEOTIDE SEQUENCE</scope>
    <source>
        <strain evidence="9">YG-15Mar2019-1</strain>
        <tissue evidence="9">Brain</tissue>
    </source>
</reference>
<evidence type="ECO:0000256" key="6">
    <source>
        <dbReference type="SAM" id="Phobius"/>
    </source>
</evidence>
<dbReference type="PANTHER" id="PTHR12080">
    <property type="entry name" value="SIGNALING LYMPHOCYTIC ACTIVATION MOLECULE"/>
    <property type="match status" value="1"/>
</dbReference>
<feature type="transmembrane region" description="Helical" evidence="6">
    <location>
        <begin position="211"/>
        <end position="236"/>
    </location>
</feature>
<dbReference type="CDD" id="cd00096">
    <property type="entry name" value="Ig"/>
    <property type="match status" value="1"/>
</dbReference>
<evidence type="ECO:0000256" key="7">
    <source>
        <dbReference type="SAM" id="SignalP"/>
    </source>
</evidence>
<dbReference type="AlphaFoldDB" id="A0A9D3SZT4"/>
<dbReference type="InterPro" id="IPR015631">
    <property type="entry name" value="CD2/SLAM_rcpt"/>
</dbReference>
<evidence type="ECO:0000256" key="3">
    <source>
        <dbReference type="ARBA" id="ARBA00023136"/>
    </source>
</evidence>
<feature type="domain" description="Ig-like" evidence="8">
    <location>
        <begin position="130"/>
        <end position="190"/>
    </location>
</feature>
<evidence type="ECO:0000313" key="10">
    <source>
        <dbReference type="Proteomes" id="UP001046870"/>
    </source>
</evidence>
<dbReference type="GO" id="GO:0005911">
    <property type="term" value="C:cell-cell junction"/>
    <property type="evidence" value="ECO:0007669"/>
    <property type="project" value="TreeGrafter"/>
</dbReference>
<dbReference type="OrthoDB" id="8963224at2759"/>
<dbReference type="InterPro" id="IPR007110">
    <property type="entry name" value="Ig-like_dom"/>
</dbReference>
<dbReference type="InterPro" id="IPR013783">
    <property type="entry name" value="Ig-like_fold"/>
</dbReference>
<keyword evidence="10" id="KW-1185">Reference proteome</keyword>
<protein>
    <recommendedName>
        <fullName evidence="8">Ig-like domain-containing protein</fullName>
    </recommendedName>
</protein>
<keyword evidence="2 7" id="KW-0732">Signal</keyword>
<feature type="compositionally biased region" description="Basic residues" evidence="5">
    <location>
        <begin position="322"/>
        <end position="333"/>
    </location>
</feature>
<dbReference type="PROSITE" id="PS50835">
    <property type="entry name" value="IG_LIKE"/>
    <property type="match status" value="1"/>
</dbReference>
<keyword evidence="4" id="KW-0325">Glycoprotein</keyword>
<dbReference type="Proteomes" id="UP001046870">
    <property type="component" value="Chromosome 15"/>
</dbReference>
<evidence type="ECO:0000256" key="2">
    <source>
        <dbReference type="ARBA" id="ARBA00022729"/>
    </source>
</evidence>
<feature type="compositionally biased region" description="Basic residues" evidence="5">
    <location>
        <begin position="264"/>
        <end position="282"/>
    </location>
</feature>
<evidence type="ECO:0000259" key="8">
    <source>
        <dbReference type="PROSITE" id="PS50835"/>
    </source>
</evidence>
<dbReference type="PANTHER" id="PTHR12080:SF59">
    <property type="entry name" value="HEPATIC AND GLIAL CELL ADHESION MOLECULE"/>
    <property type="match status" value="1"/>
</dbReference>
<proteinExistence type="predicted"/>
<organism evidence="9 10">
    <name type="scientific">Megalops atlanticus</name>
    <name type="common">Tarpon</name>
    <name type="synonym">Clupea gigantea</name>
    <dbReference type="NCBI Taxonomy" id="7932"/>
    <lineage>
        <taxon>Eukaryota</taxon>
        <taxon>Metazoa</taxon>
        <taxon>Chordata</taxon>
        <taxon>Craniata</taxon>
        <taxon>Vertebrata</taxon>
        <taxon>Euteleostomi</taxon>
        <taxon>Actinopterygii</taxon>
        <taxon>Neopterygii</taxon>
        <taxon>Teleostei</taxon>
        <taxon>Elopiformes</taxon>
        <taxon>Megalopidae</taxon>
        <taxon>Megalops</taxon>
    </lineage>
</organism>
<feature type="region of interest" description="Disordered" evidence="5">
    <location>
        <begin position="260"/>
        <end position="333"/>
    </location>
</feature>
<gene>
    <name evidence="9" type="ORF">MATL_G00178810</name>
</gene>
<evidence type="ECO:0000256" key="1">
    <source>
        <dbReference type="ARBA" id="ARBA00004370"/>
    </source>
</evidence>
<dbReference type="InterPro" id="IPR036179">
    <property type="entry name" value="Ig-like_dom_sf"/>
</dbReference>
<evidence type="ECO:0000313" key="9">
    <source>
        <dbReference type="EMBL" id="KAG7463638.1"/>
    </source>
</evidence>
<feature type="signal peptide" evidence="7">
    <location>
        <begin position="1"/>
        <end position="22"/>
    </location>
</feature>
<keyword evidence="6" id="KW-0812">Transmembrane</keyword>
<comment type="caution">
    <text evidence="9">The sequence shown here is derived from an EMBL/GenBank/DDBJ whole genome shotgun (WGS) entry which is preliminary data.</text>
</comment>
<dbReference type="EMBL" id="JAFDVH010000015">
    <property type="protein sequence ID" value="KAG7463638.1"/>
    <property type="molecule type" value="Genomic_DNA"/>
</dbReference>
<keyword evidence="6" id="KW-1133">Transmembrane helix</keyword>
<dbReference type="GO" id="GO:0016020">
    <property type="term" value="C:membrane"/>
    <property type="evidence" value="ECO:0007669"/>
    <property type="project" value="UniProtKB-SubCell"/>
</dbReference>
<sequence length="333" mass="37350">MMSWRKISFILFLCSFAPVKLNDPCKLEGEPETITLGYKGLTEKHHLIWKHNGKTIFERRKGKIKPGQESDISTDGSLKLKNLKISQEGDYKGEVFDEDGKSITITTKRVCVAERLSMPQVVFDCNKSIVKCTVKKSTNITIEWKINDKIQSGQDKEEIQFDPKKIKSSDVYSCTVKNRASKATTNEATTCTGTTPEGKANIPEKLFGLDFWLMVGILAAGGSLLLTLVTVLMICVCRRRRQGEKRLRDEEELRLANLTQQHPPAHHGHPAHPKGHPGHYAHPHSVGQGQGNAPALPKPRAQSRPRPPQPPMEDDEPPPRPQPRKKAPRPQRN</sequence>
<keyword evidence="3 6" id="KW-0472">Membrane</keyword>
<evidence type="ECO:0000256" key="4">
    <source>
        <dbReference type="ARBA" id="ARBA00023180"/>
    </source>
</evidence>
<dbReference type="Gene3D" id="2.60.40.10">
    <property type="entry name" value="Immunoglobulins"/>
    <property type="match status" value="2"/>
</dbReference>
<dbReference type="SUPFAM" id="SSF48726">
    <property type="entry name" value="Immunoglobulin"/>
    <property type="match status" value="2"/>
</dbReference>
<evidence type="ECO:0000256" key="5">
    <source>
        <dbReference type="SAM" id="MobiDB-lite"/>
    </source>
</evidence>
<feature type="chain" id="PRO_5038911847" description="Ig-like domain-containing protein" evidence="7">
    <location>
        <begin position="23"/>
        <end position="333"/>
    </location>
</feature>
<name>A0A9D3SZT4_MEGAT</name>
<comment type="subcellular location">
    <subcellularLocation>
        <location evidence="1">Membrane</location>
    </subcellularLocation>
</comment>